<proteinExistence type="predicted"/>
<dbReference type="EMBL" id="JBHUGY010000066">
    <property type="protein sequence ID" value="MFD2058028.1"/>
    <property type="molecule type" value="Genomic_DNA"/>
</dbReference>
<gene>
    <name evidence="1" type="ORF">ACFSQT_34595</name>
</gene>
<organism evidence="1 2">
    <name type="scientific">Mesorhizobium calcicola</name>
    <dbReference type="NCBI Taxonomy" id="1300310"/>
    <lineage>
        <taxon>Bacteria</taxon>
        <taxon>Pseudomonadati</taxon>
        <taxon>Pseudomonadota</taxon>
        <taxon>Alphaproteobacteria</taxon>
        <taxon>Hyphomicrobiales</taxon>
        <taxon>Phyllobacteriaceae</taxon>
        <taxon>Mesorhizobium</taxon>
    </lineage>
</organism>
<sequence length="65" mass="7088">MAPPDEVVIDSYDAAAKTISGHFSVSGKDDDGKPVSSRTAHFQAFRSVRGKKMGRPIRFQAHKTV</sequence>
<reference evidence="2" key="1">
    <citation type="journal article" date="2019" name="Int. J. Syst. Evol. Microbiol.">
        <title>The Global Catalogue of Microorganisms (GCM) 10K type strain sequencing project: providing services to taxonomists for standard genome sequencing and annotation.</title>
        <authorList>
            <consortium name="The Broad Institute Genomics Platform"/>
            <consortium name="The Broad Institute Genome Sequencing Center for Infectious Disease"/>
            <person name="Wu L."/>
            <person name="Ma J."/>
        </authorList>
    </citation>
    <scope>NUCLEOTIDE SEQUENCE [LARGE SCALE GENOMIC DNA]</scope>
    <source>
        <strain evidence="2">CGMCC 1.16226</strain>
    </source>
</reference>
<evidence type="ECO:0000313" key="2">
    <source>
        <dbReference type="Proteomes" id="UP001597349"/>
    </source>
</evidence>
<evidence type="ECO:0000313" key="1">
    <source>
        <dbReference type="EMBL" id="MFD2058028.1"/>
    </source>
</evidence>
<accession>A0ABW4WQ06</accession>
<dbReference type="Proteomes" id="UP001597349">
    <property type="component" value="Unassembled WGS sequence"/>
</dbReference>
<comment type="caution">
    <text evidence="1">The sequence shown here is derived from an EMBL/GenBank/DDBJ whole genome shotgun (WGS) entry which is preliminary data.</text>
</comment>
<protein>
    <submittedName>
        <fullName evidence="1">Uncharacterized protein</fullName>
    </submittedName>
</protein>
<keyword evidence="2" id="KW-1185">Reference proteome</keyword>
<dbReference type="RefSeq" id="WP_379026502.1">
    <property type="nucleotide sequence ID" value="NZ_JBHUGY010000066.1"/>
</dbReference>
<name>A0ABW4WQ06_9HYPH</name>